<proteinExistence type="predicted"/>
<organism evidence="1 2">
    <name type="scientific">Prunus armeniaca</name>
    <name type="common">Apricot</name>
    <name type="synonym">Armeniaca vulgaris</name>
    <dbReference type="NCBI Taxonomy" id="36596"/>
    <lineage>
        <taxon>Eukaryota</taxon>
        <taxon>Viridiplantae</taxon>
        <taxon>Streptophyta</taxon>
        <taxon>Embryophyta</taxon>
        <taxon>Tracheophyta</taxon>
        <taxon>Spermatophyta</taxon>
        <taxon>Magnoliopsida</taxon>
        <taxon>eudicotyledons</taxon>
        <taxon>Gunneridae</taxon>
        <taxon>Pentapetalae</taxon>
        <taxon>rosids</taxon>
        <taxon>fabids</taxon>
        <taxon>Rosales</taxon>
        <taxon>Rosaceae</taxon>
        <taxon>Amygdaloideae</taxon>
        <taxon>Amygdaleae</taxon>
        <taxon>Prunus</taxon>
    </lineage>
</organism>
<dbReference type="Proteomes" id="UP000507245">
    <property type="component" value="Unassembled WGS sequence"/>
</dbReference>
<accession>A0A6J5WND0</accession>
<evidence type="ECO:0000313" key="2">
    <source>
        <dbReference type="Proteomes" id="UP000507245"/>
    </source>
</evidence>
<dbReference type="EMBL" id="CAEKKB010000002">
    <property type="protein sequence ID" value="CAB4301863.1"/>
    <property type="molecule type" value="Genomic_DNA"/>
</dbReference>
<evidence type="ECO:0000313" key="1">
    <source>
        <dbReference type="EMBL" id="CAB4301863.1"/>
    </source>
</evidence>
<gene>
    <name evidence="1" type="ORF">ORAREDHAP_LOCUS17430</name>
</gene>
<keyword evidence="2" id="KW-1185">Reference proteome</keyword>
<reference evidence="2" key="1">
    <citation type="journal article" date="2020" name="Genome Biol.">
        <title>Gamete binning: chromosome-level and haplotype-resolved genome assembly enabled by high-throughput single-cell sequencing of gamete genomes.</title>
        <authorList>
            <person name="Campoy J.A."/>
            <person name="Sun H."/>
            <person name="Goel M."/>
            <person name="Jiao W.-B."/>
            <person name="Folz-Donahue K."/>
            <person name="Wang N."/>
            <person name="Rubio M."/>
            <person name="Liu C."/>
            <person name="Kukat C."/>
            <person name="Ruiz D."/>
            <person name="Huettel B."/>
            <person name="Schneeberger K."/>
        </authorList>
    </citation>
    <scope>NUCLEOTIDE SEQUENCE [LARGE SCALE GENOMIC DNA]</scope>
    <source>
        <strain evidence="2">cv. Rojo Pasion</strain>
    </source>
</reference>
<dbReference type="AlphaFoldDB" id="A0A6J5WND0"/>
<sequence length="53" mass="5830">MLGVSTLLSEKGDLLNQRASKGFSSSSKSKVAWISLLKCQTEKHCNFGYECCD</sequence>
<protein>
    <submittedName>
        <fullName evidence="1">Uncharacterized protein</fullName>
    </submittedName>
</protein>
<name>A0A6J5WND0_PRUAR</name>